<reference evidence="2 3" key="1">
    <citation type="journal article" date="2014" name="BMC Genomics">
        <title>Comparison of environmental and isolate Sulfobacillus genomes reveals diverse carbon, sulfur, nitrogen, and hydrogen metabolisms.</title>
        <authorList>
            <person name="Justice N.B."/>
            <person name="Norman A."/>
            <person name="Brown C.T."/>
            <person name="Singh A."/>
            <person name="Thomas B.C."/>
            <person name="Banfield J.F."/>
        </authorList>
    </citation>
    <scope>NUCLEOTIDE SEQUENCE [LARGE SCALE GENOMIC DNA]</scope>
    <source>
        <strain evidence="2">AMDSBA4</strain>
    </source>
</reference>
<organism evidence="2 3">
    <name type="scientific">Sulfobacillus benefaciens</name>
    <dbReference type="NCBI Taxonomy" id="453960"/>
    <lineage>
        <taxon>Bacteria</taxon>
        <taxon>Bacillati</taxon>
        <taxon>Bacillota</taxon>
        <taxon>Clostridia</taxon>
        <taxon>Eubacteriales</taxon>
        <taxon>Clostridiales Family XVII. Incertae Sedis</taxon>
        <taxon>Sulfobacillus</taxon>
    </lineage>
</organism>
<feature type="domain" description="VOC" evidence="1">
    <location>
        <begin position="4"/>
        <end position="114"/>
    </location>
</feature>
<proteinExistence type="predicted"/>
<accession>A0A2T2XI34</accession>
<dbReference type="PROSITE" id="PS51819">
    <property type="entry name" value="VOC"/>
    <property type="match status" value="1"/>
</dbReference>
<dbReference type="Pfam" id="PF00903">
    <property type="entry name" value="Glyoxalase"/>
    <property type="match status" value="1"/>
</dbReference>
<dbReference type="SUPFAM" id="SSF54593">
    <property type="entry name" value="Glyoxalase/Bleomycin resistance protein/Dihydroxybiphenyl dioxygenase"/>
    <property type="match status" value="1"/>
</dbReference>
<comment type="caution">
    <text evidence="2">The sequence shown here is derived from an EMBL/GenBank/DDBJ whole genome shotgun (WGS) entry which is preliminary data.</text>
</comment>
<dbReference type="Gene3D" id="3.10.180.10">
    <property type="entry name" value="2,3-Dihydroxybiphenyl 1,2-Dioxygenase, domain 1"/>
    <property type="match status" value="1"/>
</dbReference>
<dbReference type="Proteomes" id="UP000242972">
    <property type="component" value="Unassembled WGS sequence"/>
</dbReference>
<dbReference type="InterPro" id="IPR029068">
    <property type="entry name" value="Glyas_Bleomycin-R_OHBP_Dase"/>
</dbReference>
<dbReference type="AlphaFoldDB" id="A0A2T2XI34"/>
<protein>
    <submittedName>
        <fullName evidence="2">Bleomycin resistance protein</fullName>
    </submittedName>
</protein>
<evidence type="ECO:0000259" key="1">
    <source>
        <dbReference type="PROSITE" id="PS51819"/>
    </source>
</evidence>
<dbReference type="EMBL" id="PXYW01000011">
    <property type="protein sequence ID" value="PSR34183.1"/>
    <property type="molecule type" value="Genomic_DNA"/>
</dbReference>
<sequence>MIGSPAEVTYFVPDLELAKVWYMALFGTPIFESPEFCLFQGPGIQIGLHPADDKSPARSGGQVVYWAVRDLDQAREFMERIGCQRYRGPIIGVDGFRVCQMQDPFGNVWGLREA</sequence>
<dbReference type="InterPro" id="IPR037523">
    <property type="entry name" value="VOC_core"/>
</dbReference>
<name>A0A2T2XI34_9FIRM</name>
<gene>
    <name evidence="2" type="ORF">C7B46_06440</name>
</gene>
<evidence type="ECO:0000313" key="3">
    <source>
        <dbReference type="Proteomes" id="UP000242972"/>
    </source>
</evidence>
<dbReference type="InterPro" id="IPR004360">
    <property type="entry name" value="Glyas_Fos-R_dOase_dom"/>
</dbReference>
<evidence type="ECO:0000313" key="2">
    <source>
        <dbReference type="EMBL" id="PSR34183.1"/>
    </source>
</evidence>